<keyword evidence="1" id="KW-0812">Transmembrane</keyword>
<feature type="transmembrane region" description="Helical" evidence="1">
    <location>
        <begin position="79"/>
        <end position="97"/>
    </location>
</feature>
<evidence type="ECO:0000256" key="1">
    <source>
        <dbReference type="SAM" id="Phobius"/>
    </source>
</evidence>
<feature type="transmembrane region" description="Helical" evidence="1">
    <location>
        <begin position="47"/>
        <end position="72"/>
    </location>
</feature>
<organism evidence="2 3">
    <name type="scientific">Candidatus Enterococcus myersii</name>
    <dbReference type="NCBI Taxonomy" id="2815322"/>
    <lineage>
        <taxon>Bacteria</taxon>
        <taxon>Bacillati</taxon>
        <taxon>Bacillota</taxon>
        <taxon>Bacilli</taxon>
        <taxon>Lactobacillales</taxon>
        <taxon>Enterococcaceae</taxon>
        <taxon>Enterococcus</taxon>
    </lineage>
</organism>
<dbReference type="Proteomes" id="UP000664256">
    <property type="component" value="Unassembled WGS sequence"/>
</dbReference>
<accession>A0ABS3HAY8</accession>
<comment type="caution">
    <text evidence="2">The sequence shown here is derived from an EMBL/GenBank/DDBJ whole genome shotgun (WGS) entry which is preliminary data.</text>
</comment>
<evidence type="ECO:0000313" key="2">
    <source>
        <dbReference type="EMBL" id="MBO0450621.1"/>
    </source>
</evidence>
<protein>
    <submittedName>
        <fullName evidence="2">Uncharacterized protein</fullName>
    </submittedName>
</protein>
<feature type="transmembrane region" description="Helical" evidence="1">
    <location>
        <begin position="7"/>
        <end position="27"/>
    </location>
</feature>
<keyword evidence="1" id="KW-1133">Transmembrane helix</keyword>
<proteinExistence type="predicted"/>
<gene>
    <name evidence="2" type="ORF">JZO76_14000</name>
</gene>
<name>A0ABS3HAY8_9ENTE</name>
<reference evidence="2 3" key="1">
    <citation type="submission" date="2021-03" db="EMBL/GenBank/DDBJ databases">
        <title>Enterococcal diversity collection.</title>
        <authorList>
            <person name="Gilmore M.S."/>
            <person name="Schwartzman J."/>
            <person name="Van Tyne D."/>
            <person name="Martin M."/>
            <person name="Earl A.M."/>
            <person name="Manson A.L."/>
            <person name="Straub T."/>
            <person name="Salamzade R."/>
            <person name="Saavedra J."/>
            <person name="Lebreton F."/>
            <person name="Prichula J."/>
            <person name="Schaufler K."/>
            <person name="Gaca A."/>
            <person name="Sgardioli B."/>
            <person name="Wagenaar J."/>
            <person name="Strong T."/>
        </authorList>
    </citation>
    <scope>NUCLEOTIDE SEQUENCE [LARGE SCALE GENOMIC DNA]</scope>
    <source>
        <strain evidence="2 3">MJM12</strain>
    </source>
</reference>
<dbReference type="EMBL" id="JAFLVT010000026">
    <property type="protein sequence ID" value="MBO0450621.1"/>
    <property type="molecule type" value="Genomic_DNA"/>
</dbReference>
<keyword evidence="3" id="KW-1185">Reference proteome</keyword>
<keyword evidence="1" id="KW-0472">Membrane</keyword>
<sequence length="124" mass="14382">MTRRLLLASHGLMIFFGLYYSIYLLLINPETLFTVEDALRYHPAFDHLLVVFFKFILISVSSFFAFVALRFFLPFCHSYSFIQGIILLSLALIIPYLPLTIRIFLAMMGLFQCGIVSYHKLAML</sequence>
<dbReference type="RefSeq" id="WP_206905887.1">
    <property type="nucleotide sequence ID" value="NZ_JAFLVT010000026.1"/>
</dbReference>
<evidence type="ECO:0000313" key="3">
    <source>
        <dbReference type="Proteomes" id="UP000664256"/>
    </source>
</evidence>